<dbReference type="Proteomes" id="UP000014480">
    <property type="component" value="Unassembled WGS sequence"/>
</dbReference>
<feature type="transmembrane region" description="Helical" evidence="7">
    <location>
        <begin position="50"/>
        <end position="71"/>
    </location>
</feature>
<protein>
    <recommendedName>
        <fullName evidence="8">Rhodopsin domain-containing protein</fullName>
    </recommendedName>
</protein>
<dbReference type="EMBL" id="AMCV02000032">
    <property type="protein sequence ID" value="TDZ16984.1"/>
    <property type="molecule type" value="Genomic_DNA"/>
</dbReference>
<dbReference type="OrthoDB" id="5413793at2759"/>
<evidence type="ECO:0000256" key="3">
    <source>
        <dbReference type="ARBA" id="ARBA00022989"/>
    </source>
</evidence>
<evidence type="ECO:0000256" key="7">
    <source>
        <dbReference type="SAM" id="Phobius"/>
    </source>
</evidence>
<proteinExistence type="inferred from homology"/>
<dbReference type="InterPro" id="IPR049326">
    <property type="entry name" value="Rhodopsin_dom_fungi"/>
</dbReference>
<feature type="transmembrane region" description="Helical" evidence="7">
    <location>
        <begin position="158"/>
        <end position="178"/>
    </location>
</feature>
<organism evidence="9 10">
    <name type="scientific">Colletotrichum orbiculare (strain 104-T / ATCC 96160 / CBS 514.97 / LARS 414 / MAFF 240422)</name>
    <name type="common">Cucumber anthracnose fungus</name>
    <name type="synonym">Colletotrichum lagenarium</name>
    <dbReference type="NCBI Taxonomy" id="1213857"/>
    <lineage>
        <taxon>Eukaryota</taxon>
        <taxon>Fungi</taxon>
        <taxon>Dikarya</taxon>
        <taxon>Ascomycota</taxon>
        <taxon>Pezizomycotina</taxon>
        <taxon>Sordariomycetes</taxon>
        <taxon>Hypocreomycetidae</taxon>
        <taxon>Glomerellales</taxon>
        <taxon>Glomerellaceae</taxon>
        <taxon>Colletotrichum</taxon>
        <taxon>Colletotrichum orbiculare species complex</taxon>
    </lineage>
</organism>
<feature type="domain" description="Rhodopsin" evidence="8">
    <location>
        <begin position="153"/>
        <end position="254"/>
    </location>
</feature>
<evidence type="ECO:0000259" key="8">
    <source>
        <dbReference type="Pfam" id="PF20684"/>
    </source>
</evidence>
<dbReference type="AlphaFoldDB" id="A0A484FH48"/>
<reference evidence="10" key="1">
    <citation type="journal article" date="2013" name="New Phytol.">
        <title>Comparative genomic and transcriptomic analyses reveal the hemibiotrophic stage shift of Colletotrichum fungi.</title>
        <authorList>
            <person name="Gan P."/>
            <person name="Ikeda K."/>
            <person name="Irieda H."/>
            <person name="Narusaka M."/>
            <person name="O'Connell R.J."/>
            <person name="Narusaka Y."/>
            <person name="Takano Y."/>
            <person name="Kubo Y."/>
            <person name="Shirasu K."/>
        </authorList>
    </citation>
    <scope>NUCLEOTIDE SEQUENCE [LARGE SCALE GENOMIC DNA]</scope>
    <source>
        <strain evidence="10">104-T / ATCC 96160 / CBS 514.97 / LARS 414 / MAFF 240422</strain>
    </source>
</reference>
<dbReference type="InterPro" id="IPR052337">
    <property type="entry name" value="SAT4-like"/>
</dbReference>
<feature type="region of interest" description="Disordered" evidence="6">
    <location>
        <begin position="348"/>
        <end position="371"/>
    </location>
</feature>
<dbReference type="PANTHER" id="PTHR33048:SF160">
    <property type="entry name" value="SAT4 FAMILY MEMBRANE PROTEIN"/>
    <property type="match status" value="1"/>
</dbReference>
<name>A0A484FH48_COLOR</name>
<keyword evidence="4 7" id="KW-0472">Membrane</keyword>
<sequence>MTQEDDFVGHFTDSPGYAGGKTLHLNTALIISTTLVVSTRLYVRAFMAKALGWDDILAFLAFGTIVALSAMDIRRECTLDPLIASLMRISVVQYGSGAHAKYVPNEDLAIWFESIVTQVLIYFIGTGLMRLSIVAFLPRLSQDSLHCVPPESENTMMVAHQAIGIILDLALMGLPIWVIHTKMLFSKRAFQVILVFSVGVFVIVTGCIRLVMMKTLLFLADPTYNMTTVGVWTDLEGHIGLWVASFPALQPLVRAVSCKLGFGSKVQSYGRDGNSNTANVRVVSSGAPWSVASRNKRDCMRKASDVDDTDSHSESRIITGNSRNMEMSPIDSRVSGIHKQVEFDVRVDEAKHHDGRPTYSSGQGSKSWVAV</sequence>
<keyword evidence="10" id="KW-1185">Reference proteome</keyword>
<evidence type="ECO:0000256" key="4">
    <source>
        <dbReference type="ARBA" id="ARBA00023136"/>
    </source>
</evidence>
<dbReference type="GO" id="GO:0016020">
    <property type="term" value="C:membrane"/>
    <property type="evidence" value="ECO:0007669"/>
    <property type="project" value="UniProtKB-SubCell"/>
</dbReference>
<feature type="transmembrane region" description="Helical" evidence="7">
    <location>
        <begin position="23"/>
        <end position="43"/>
    </location>
</feature>
<evidence type="ECO:0000256" key="6">
    <source>
        <dbReference type="SAM" id="MobiDB-lite"/>
    </source>
</evidence>
<feature type="compositionally biased region" description="Polar residues" evidence="6">
    <location>
        <begin position="358"/>
        <end position="371"/>
    </location>
</feature>
<feature type="transmembrane region" description="Helical" evidence="7">
    <location>
        <begin position="190"/>
        <end position="212"/>
    </location>
</feature>
<comment type="similarity">
    <text evidence="5">Belongs to the SAT4 family.</text>
</comment>
<feature type="transmembrane region" description="Helical" evidence="7">
    <location>
        <begin position="115"/>
        <end position="137"/>
    </location>
</feature>
<keyword evidence="3 7" id="KW-1133">Transmembrane helix</keyword>
<evidence type="ECO:0000313" key="10">
    <source>
        <dbReference type="Proteomes" id="UP000014480"/>
    </source>
</evidence>
<evidence type="ECO:0000256" key="2">
    <source>
        <dbReference type="ARBA" id="ARBA00022692"/>
    </source>
</evidence>
<keyword evidence="2 7" id="KW-0812">Transmembrane</keyword>
<comment type="caution">
    <text evidence="9">The sequence shown here is derived from an EMBL/GenBank/DDBJ whole genome shotgun (WGS) entry which is preliminary data.</text>
</comment>
<feature type="domain" description="Rhodopsin" evidence="8">
    <location>
        <begin position="40"/>
        <end position="142"/>
    </location>
</feature>
<gene>
    <name evidence="9" type="ORF">Cob_v010132</name>
</gene>
<evidence type="ECO:0000256" key="5">
    <source>
        <dbReference type="ARBA" id="ARBA00038359"/>
    </source>
</evidence>
<comment type="subcellular location">
    <subcellularLocation>
        <location evidence="1">Membrane</location>
        <topology evidence="1">Multi-pass membrane protein</topology>
    </subcellularLocation>
</comment>
<reference evidence="10" key="2">
    <citation type="journal article" date="2019" name="Mol. Plant Microbe Interact.">
        <title>Genome sequence resources for four phytopathogenic fungi from the Colletotrichum orbiculare species complex.</title>
        <authorList>
            <person name="Gan P."/>
            <person name="Tsushima A."/>
            <person name="Narusaka M."/>
            <person name="Narusaka Y."/>
            <person name="Takano Y."/>
            <person name="Kubo Y."/>
            <person name="Shirasu K."/>
        </authorList>
    </citation>
    <scope>GENOME REANNOTATION</scope>
    <source>
        <strain evidence="10">104-T / ATCC 96160 / CBS 514.97 / LARS 414 / MAFF 240422</strain>
    </source>
</reference>
<evidence type="ECO:0000313" key="9">
    <source>
        <dbReference type="EMBL" id="TDZ16984.1"/>
    </source>
</evidence>
<accession>A0A484FH48</accession>
<evidence type="ECO:0000256" key="1">
    <source>
        <dbReference type="ARBA" id="ARBA00004141"/>
    </source>
</evidence>
<dbReference type="Pfam" id="PF20684">
    <property type="entry name" value="Fung_rhodopsin"/>
    <property type="match status" value="2"/>
</dbReference>
<dbReference type="PANTHER" id="PTHR33048">
    <property type="entry name" value="PTH11-LIKE INTEGRAL MEMBRANE PROTEIN (AFU_ORTHOLOGUE AFUA_5G11245)"/>
    <property type="match status" value="1"/>
</dbReference>